<protein>
    <submittedName>
        <fullName evidence="3">Uncharacterized protein</fullName>
    </submittedName>
</protein>
<dbReference type="AlphaFoldDB" id="A0A7J6XBN6"/>
<feature type="coiled-coil region" evidence="1">
    <location>
        <begin position="121"/>
        <end position="251"/>
    </location>
</feature>
<dbReference type="Proteomes" id="UP000554482">
    <property type="component" value="Unassembled WGS sequence"/>
</dbReference>
<keyword evidence="1" id="KW-0175">Coiled coil</keyword>
<evidence type="ECO:0000313" key="3">
    <source>
        <dbReference type="EMBL" id="KAF5205782.1"/>
    </source>
</evidence>
<keyword evidence="4" id="KW-1185">Reference proteome</keyword>
<name>A0A7J6XBN6_THATH</name>
<accession>A0A7J6XBN6</accession>
<evidence type="ECO:0000313" key="4">
    <source>
        <dbReference type="Proteomes" id="UP000554482"/>
    </source>
</evidence>
<comment type="caution">
    <text evidence="3">The sequence shown here is derived from an EMBL/GenBank/DDBJ whole genome shotgun (WGS) entry which is preliminary data.</text>
</comment>
<feature type="region of interest" description="Disordered" evidence="2">
    <location>
        <begin position="1"/>
        <end position="23"/>
    </location>
</feature>
<dbReference type="EMBL" id="JABWDY010003651">
    <property type="protein sequence ID" value="KAF5205782.1"/>
    <property type="molecule type" value="Genomic_DNA"/>
</dbReference>
<proteinExistence type="predicted"/>
<reference evidence="3 4" key="1">
    <citation type="submission" date="2020-06" db="EMBL/GenBank/DDBJ databases">
        <title>Transcriptomic and genomic resources for Thalictrum thalictroides and T. hernandezii: Facilitating candidate gene discovery in an emerging model plant lineage.</title>
        <authorList>
            <person name="Arias T."/>
            <person name="Riano-Pachon D.M."/>
            <person name="Di Stilio V.S."/>
        </authorList>
    </citation>
    <scope>NUCLEOTIDE SEQUENCE [LARGE SCALE GENOMIC DNA]</scope>
    <source>
        <strain evidence="4">cv. WT478/WT964</strain>
        <tissue evidence="3">Leaves</tissue>
    </source>
</reference>
<organism evidence="3 4">
    <name type="scientific">Thalictrum thalictroides</name>
    <name type="common">Rue-anemone</name>
    <name type="synonym">Anemone thalictroides</name>
    <dbReference type="NCBI Taxonomy" id="46969"/>
    <lineage>
        <taxon>Eukaryota</taxon>
        <taxon>Viridiplantae</taxon>
        <taxon>Streptophyta</taxon>
        <taxon>Embryophyta</taxon>
        <taxon>Tracheophyta</taxon>
        <taxon>Spermatophyta</taxon>
        <taxon>Magnoliopsida</taxon>
        <taxon>Ranunculales</taxon>
        <taxon>Ranunculaceae</taxon>
        <taxon>Thalictroideae</taxon>
        <taxon>Thalictrum</taxon>
    </lineage>
</organism>
<sequence length="294" mass="32872">MNTMLNNAGTLKRKPTKSPHYSSSIKFNSQKIAELEGILYSKLAALRPIGTPWPPEIEIDEMDVNDLSIAMLQNEINIVDIYVRKCKEYDEMQAALTRTVESFNDLKAMATKDLKHAWSKVEVAQAEVTAAKEKINILEAASNEEKIEKLITENQDCTEALKKANVELQVALSDLGTVVTKNNLLQTANNESMITINRLRAENEDTQAELNFVKNKNNCLEAAANEWYNFTKKLKVECEEHKKDFKLAKAELELLHKLIASSATVEAQLVDASLNDIADIENTAGNDFDLSNVA</sequence>
<dbReference type="OrthoDB" id="10511988at2759"/>
<evidence type="ECO:0000256" key="2">
    <source>
        <dbReference type="SAM" id="MobiDB-lite"/>
    </source>
</evidence>
<gene>
    <name evidence="3" type="ORF">FRX31_004631</name>
</gene>
<evidence type="ECO:0000256" key="1">
    <source>
        <dbReference type="SAM" id="Coils"/>
    </source>
</evidence>